<name>A0ABU6JE31_9BURK</name>
<keyword evidence="2" id="KW-1185">Reference proteome</keyword>
<sequence length="224" mass="24680">MAIPPNSRRNFDPSVFNESDMRKTDGRYVATDYQATLELRKFIKDNSSDGFISKDQLTEGVATGTVNIGGKDVSLNEKQKAAFAKLAADDYSLFNRLDAGTKGVKSYDGFVGVVDCNDAIQDSAKLHGSDKSKKGYWTDAAKTMSESEAKKILLDVFGDDSPDDSQRSMEWVRGWANNPAAYTDIDPERAHAAIVLLSHLDEVNQKGGDPNMITKGEIRNWKTD</sequence>
<dbReference type="EMBL" id="JAWIIV010000023">
    <property type="protein sequence ID" value="MEC4721912.1"/>
    <property type="molecule type" value="Genomic_DNA"/>
</dbReference>
<dbReference type="Proteomes" id="UP001352263">
    <property type="component" value="Unassembled WGS sequence"/>
</dbReference>
<comment type="caution">
    <text evidence="1">The sequence shown here is derived from an EMBL/GenBank/DDBJ whole genome shotgun (WGS) entry which is preliminary data.</text>
</comment>
<evidence type="ECO:0000313" key="2">
    <source>
        <dbReference type="Proteomes" id="UP001352263"/>
    </source>
</evidence>
<protein>
    <recommendedName>
        <fullName evidence="3">EF-hand domain-containing protein</fullName>
    </recommendedName>
</protein>
<proteinExistence type="predicted"/>
<organism evidence="1 2">
    <name type="scientific">Noviherbaspirillum album</name>
    <dbReference type="NCBI Taxonomy" id="3080276"/>
    <lineage>
        <taxon>Bacteria</taxon>
        <taxon>Pseudomonadati</taxon>
        <taxon>Pseudomonadota</taxon>
        <taxon>Betaproteobacteria</taxon>
        <taxon>Burkholderiales</taxon>
        <taxon>Oxalobacteraceae</taxon>
        <taxon>Noviherbaspirillum</taxon>
    </lineage>
</organism>
<dbReference type="RefSeq" id="WP_326508594.1">
    <property type="nucleotide sequence ID" value="NZ_JAWIIV010000023.1"/>
</dbReference>
<accession>A0ABU6JE31</accession>
<evidence type="ECO:0000313" key="1">
    <source>
        <dbReference type="EMBL" id="MEC4721912.1"/>
    </source>
</evidence>
<reference evidence="1 2" key="1">
    <citation type="submission" date="2023-10" db="EMBL/GenBank/DDBJ databases">
        <title>Noviherbaspirillum sp. CPCC 100848 genome assembly.</title>
        <authorList>
            <person name="Li X.Y."/>
            <person name="Fang X.M."/>
        </authorList>
    </citation>
    <scope>NUCLEOTIDE SEQUENCE [LARGE SCALE GENOMIC DNA]</scope>
    <source>
        <strain evidence="1 2">CPCC 100848</strain>
    </source>
</reference>
<gene>
    <name evidence="1" type="ORF">RY831_22340</name>
</gene>
<evidence type="ECO:0008006" key="3">
    <source>
        <dbReference type="Google" id="ProtNLM"/>
    </source>
</evidence>